<gene>
    <name evidence="1" type="ORF">KUA55_03130</name>
</gene>
<keyword evidence="2" id="KW-1185">Reference proteome</keyword>
<name>A0ABS6T9T0_9ENTE</name>
<protein>
    <recommendedName>
        <fullName evidence="3">DUF2187 domain-containing protein</fullName>
    </recommendedName>
</protein>
<evidence type="ECO:0000313" key="2">
    <source>
        <dbReference type="Proteomes" id="UP000774130"/>
    </source>
</evidence>
<proteinExistence type="predicted"/>
<accession>A0ABS6T9T0</accession>
<evidence type="ECO:0008006" key="3">
    <source>
        <dbReference type="Google" id="ProtNLM"/>
    </source>
</evidence>
<sequence length="74" mass="8424">MNKEAIIVGRNYECRKNDFARPIIGEVIQLEDDKCVVDVQRFYGLDVDKIDASNGKIEVKYSEIHGVSNGVFFN</sequence>
<reference evidence="1 2" key="1">
    <citation type="submission" date="2021-06" db="EMBL/GenBank/DDBJ databases">
        <title>Enterococcus alishanensis sp. nov., a novel lactic acid bacterium isolated from fresh coffee beans.</title>
        <authorList>
            <person name="Chen Y.-S."/>
        </authorList>
    </citation>
    <scope>NUCLEOTIDE SEQUENCE [LARGE SCALE GENOMIC DNA]</scope>
    <source>
        <strain evidence="1 2">ALS3</strain>
    </source>
</reference>
<organism evidence="1 2">
    <name type="scientific">Enterococcus alishanensis</name>
    <dbReference type="NCBI Taxonomy" id="1303817"/>
    <lineage>
        <taxon>Bacteria</taxon>
        <taxon>Bacillati</taxon>
        <taxon>Bacillota</taxon>
        <taxon>Bacilli</taxon>
        <taxon>Lactobacillales</taxon>
        <taxon>Enterococcaceae</taxon>
        <taxon>Enterococcus</taxon>
    </lineage>
</organism>
<dbReference type="Proteomes" id="UP000774130">
    <property type="component" value="Unassembled WGS sequence"/>
</dbReference>
<dbReference type="RefSeq" id="WP_218324707.1">
    <property type="nucleotide sequence ID" value="NZ_JAHUZB010000001.1"/>
</dbReference>
<evidence type="ECO:0000313" key="1">
    <source>
        <dbReference type="EMBL" id="MBV7389658.1"/>
    </source>
</evidence>
<dbReference type="EMBL" id="JAHUZB010000001">
    <property type="protein sequence ID" value="MBV7389658.1"/>
    <property type="molecule type" value="Genomic_DNA"/>
</dbReference>
<comment type="caution">
    <text evidence="1">The sequence shown here is derived from an EMBL/GenBank/DDBJ whole genome shotgun (WGS) entry which is preliminary data.</text>
</comment>